<gene>
    <name evidence="1" type="ORF">UFOPK2766_00313</name>
    <name evidence="2" type="ORF">UFOPK3519_01188</name>
</gene>
<accession>A0A6J6S8Z2</accession>
<proteinExistence type="predicted"/>
<dbReference type="AlphaFoldDB" id="A0A6J6S8Z2"/>
<reference evidence="1" key="1">
    <citation type="submission" date="2020-05" db="EMBL/GenBank/DDBJ databases">
        <authorList>
            <person name="Chiriac C."/>
            <person name="Salcher M."/>
            <person name="Ghai R."/>
            <person name="Kavagutti S V."/>
        </authorList>
    </citation>
    <scope>NUCLEOTIDE SEQUENCE</scope>
</reference>
<protein>
    <submittedName>
        <fullName evidence="1">Unannotated protein</fullName>
    </submittedName>
</protein>
<evidence type="ECO:0000313" key="1">
    <source>
        <dbReference type="EMBL" id="CAB4730929.1"/>
    </source>
</evidence>
<dbReference type="EMBL" id="CAEZYU010000008">
    <property type="protein sequence ID" value="CAB4730929.1"/>
    <property type="molecule type" value="Genomic_DNA"/>
</dbReference>
<dbReference type="EMBL" id="CAFBMG010000096">
    <property type="protein sequence ID" value="CAB4907258.1"/>
    <property type="molecule type" value="Genomic_DNA"/>
</dbReference>
<sequence>MALIRATCSDCGDVELRSRDLRVRTCVDTSEATYLFRCPICRMIEVRAAEDHVVDVLLAAGVTSEDWLLPAELQEVHSGDSIDHDDVLDFHHLLSTTDWFTTLATMTDR</sequence>
<evidence type="ECO:0000313" key="2">
    <source>
        <dbReference type="EMBL" id="CAB4907258.1"/>
    </source>
</evidence>
<organism evidence="1">
    <name type="scientific">freshwater metagenome</name>
    <dbReference type="NCBI Taxonomy" id="449393"/>
    <lineage>
        <taxon>unclassified sequences</taxon>
        <taxon>metagenomes</taxon>
        <taxon>ecological metagenomes</taxon>
    </lineage>
</organism>
<name>A0A6J6S8Z2_9ZZZZ</name>